<protein>
    <submittedName>
        <fullName evidence="2">Uncharacterized protein</fullName>
    </submittedName>
</protein>
<gene>
    <name evidence="2" type="ORF">ECRASSUSDP1_LOCUS353</name>
</gene>
<proteinExistence type="predicted"/>
<evidence type="ECO:0000313" key="3">
    <source>
        <dbReference type="Proteomes" id="UP001295684"/>
    </source>
</evidence>
<reference evidence="2" key="1">
    <citation type="submission" date="2023-07" db="EMBL/GenBank/DDBJ databases">
        <authorList>
            <consortium name="AG Swart"/>
            <person name="Singh M."/>
            <person name="Singh A."/>
            <person name="Seah K."/>
            <person name="Emmerich C."/>
        </authorList>
    </citation>
    <scope>NUCLEOTIDE SEQUENCE</scope>
    <source>
        <strain evidence="2">DP1</strain>
    </source>
</reference>
<organism evidence="2 3">
    <name type="scientific">Euplotes crassus</name>
    <dbReference type="NCBI Taxonomy" id="5936"/>
    <lineage>
        <taxon>Eukaryota</taxon>
        <taxon>Sar</taxon>
        <taxon>Alveolata</taxon>
        <taxon>Ciliophora</taxon>
        <taxon>Intramacronucleata</taxon>
        <taxon>Spirotrichea</taxon>
        <taxon>Hypotrichia</taxon>
        <taxon>Euplotida</taxon>
        <taxon>Euplotidae</taxon>
        <taxon>Moneuplotes</taxon>
    </lineage>
</organism>
<feature type="compositionally biased region" description="Basic residues" evidence="1">
    <location>
        <begin position="486"/>
        <end position="498"/>
    </location>
</feature>
<feature type="region of interest" description="Disordered" evidence="1">
    <location>
        <begin position="381"/>
        <end position="498"/>
    </location>
</feature>
<keyword evidence="3" id="KW-1185">Reference proteome</keyword>
<dbReference type="EMBL" id="CAMPGE010000326">
    <property type="protein sequence ID" value="CAI2359068.1"/>
    <property type="molecule type" value="Genomic_DNA"/>
</dbReference>
<accession>A0AAD1X0Y1</accession>
<feature type="compositionally biased region" description="Basic residues" evidence="1">
    <location>
        <begin position="468"/>
        <end position="477"/>
    </location>
</feature>
<feature type="compositionally biased region" description="Basic and acidic residues" evidence="1">
    <location>
        <begin position="381"/>
        <end position="396"/>
    </location>
</feature>
<evidence type="ECO:0000313" key="2">
    <source>
        <dbReference type="EMBL" id="CAI2359068.1"/>
    </source>
</evidence>
<comment type="caution">
    <text evidence="2">The sequence shown here is derived from an EMBL/GenBank/DDBJ whole genome shotgun (WGS) entry which is preliminary data.</text>
</comment>
<name>A0AAD1X0Y1_EUPCR</name>
<dbReference type="AlphaFoldDB" id="A0AAD1X0Y1"/>
<evidence type="ECO:0000256" key="1">
    <source>
        <dbReference type="SAM" id="MobiDB-lite"/>
    </source>
</evidence>
<sequence>MEKDKRSEKEYVEIKKDMSDVVNNIQDFDAKFSYFNLEDIVTKSKFSSQLRGFPPKEAIDTGVYMSFESIISNQISEIYGPRVVLPLFDEASEGADSDEEVQHYNSKLPSVETVCNSIYFDDQFREIEFTDAEFPEMLKSAEKFEFKLMISNLDSLTTAESIYDRIYEYIVKIRENYGIESTPKFHEWIKYVAAIKNCDDTYKAIVTFEKPEMVLDICKFFHLRRKIVMLKNQEQNREEEAMIEIRFNPCIDLSLFEEGDVPWIAMVMRNLPNDYNSQRLLQCFKEVQPNKNLSQNIFAEDCQKMKIEDISEVVLVKNAYCAIIKFPSIDSVLEGIRLSNNSNLMNSSKSTQFYIRANLHPNSNYKELKLKDIVLSPGEVRDNTHYTDRTQRKSTDLAKSVNPFGPLRSVTPFEPPRGIPPKQEEQKYSSKTPGRMPSNKSKNISSYPPHKDRNLTPSNYRRQTEGRKGRKGNKRSRQYSGDATPIKHRKKYFKREDR</sequence>
<dbReference type="Proteomes" id="UP001295684">
    <property type="component" value="Unassembled WGS sequence"/>
</dbReference>